<dbReference type="Gene3D" id="2.60.40.1090">
    <property type="entry name" value="Fimbrial-type adhesion domain"/>
    <property type="match status" value="1"/>
</dbReference>
<dbReference type="Pfam" id="PF22003">
    <property type="entry name" value="MrkDrd"/>
    <property type="match status" value="1"/>
</dbReference>
<dbReference type="Proteomes" id="UP001155059">
    <property type="component" value="Unassembled WGS sequence"/>
</dbReference>
<evidence type="ECO:0000259" key="7">
    <source>
        <dbReference type="Pfam" id="PF22003"/>
    </source>
</evidence>
<dbReference type="AlphaFoldDB" id="A0A9X1YYX0"/>
<evidence type="ECO:0000256" key="1">
    <source>
        <dbReference type="ARBA" id="ARBA00004561"/>
    </source>
</evidence>
<dbReference type="InterPro" id="IPR036937">
    <property type="entry name" value="Adhesion_dom_fimbrial_sf"/>
</dbReference>
<comment type="caution">
    <text evidence="8">The sequence shown here is derived from an EMBL/GenBank/DDBJ whole genome shotgun (WGS) entry which is preliminary data.</text>
</comment>
<dbReference type="InterPro" id="IPR050263">
    <property type="entry name" value="Bact_Fimbrial_Adh_Pro"/>
</dbReference>
<dbReference type="SUPFAM" id="SSF49401">
    <property type="entry name" value="Bacterial adhesins"/>
    <property type="match status" value="1"/>
</dbReference>
<evidence type="ECO:0000256" key="3">
    <source>
        <dbReference type="ARBA" id="ARBA00022729"/>
    </source>
</evidence>
<comment type="subcellular location">
    <subcellularLocation>
        <location evidence="1">Fimbrium</location>
    </subcellularLocation>
</comment>
<evidence type="ECO:0000313" key="9">
    <source>
        <dbReference type="Proteomes" id="UP001155059"/>
    </source>
</evidence>
<feature type="domain" description="MrkD-like receptor binding" evidence="7">
    <location>
        <begin position="58"/>
        <end position="144"/>
    </location>
</feature>
<evidence type="ECO:0000313" key="8">
    <source>
        <dbReference type="EMBL" id="MCK9800144.1"/>
    </source>
</evidence>
<evidence type="ECO:0000259" key="6">
    <source>
        <dbReference type="Pfam" id="PF00419"/>
    </source>
</evidence>
<dbReference type="Gene3D" id="2.60.40.3310">
    <property type="match status" value="1"/>
</dbReference>
<dbReference type="EMBL" id="JALQCW010000059">
    <property type="protein sequence ID" value="MCK9800144.1"/>
    <property type="molecule type" value="Genomic_DNA"/>
</dbReference>
<name>A0A9X1YYX0_9PSED</name>
<reference evidence="8 9" key="2">
    <citation type="journal article" date="2023" name="Plant Pathol.">
        <title>Dismantling and reorganizing Pseudomonas marginalis sensu#lato.</title>
        <authorList>
            <person name="Sawada H."/>
            <person name="Fujikawa T."/>
            <person name="Satou M."/>
        </authorList>
    </citation>
    <scope>NUCLEOTIDE SEQUENCE [LARGE SCALE GENOMIC DNA]</scope>
    <source>
        <strain evidence="8 9">MAFF 302030</strain>
    </source>
</reference>
<dbReference type="RefSeq" id="WP_268266151.1">
    <property type="nucleotide sequence ID" value="NZ_JALQCW010000059.1"/>
</dbReference>
<dbReference type="Pfam" id="PF00419">
    <property type="entry name" value="Fimbrial"/>
    <property type="match status" value="1"/>
</dbReference>
<proteinExistence type="inferred from homology"/>
<feature type="domain" description="Fimbrial-type adhesion" evidence="6">
    <location>
        <begin position="172"/>
        <end position="314"/>
    </location>
</feature>
<evidence type="ECO:0000256" key="5">
    <source>
        <dbReference type="SAM" id="SignalP"/>
    </source>
</evidence>
<reference evidence="8 9" key="1">
    <citation type="journal article" date="2022" name="Int. J. Syst. Evol. Microbiol.">
        <title>Pseudomonas aegrilactucae sp. nov. and Pseudomonas morbosilactucae sp. nov., pathogens causing bacterial rot of lettuce in Japan.</title>
        <authorList>
            <person name="Sawada H."/>
            <person name="Fujikawa T."/>
            <person name="Satou M."/>
        </authorList>
    </citation>
    <scope>NUCLEOTIDE SEQUENCE [LARGE SCALE GENOMIC DNA]</scope>
    <source>
        <strain evidence="8 9">MAFF 302030</strain>
    </source>
</reference>
<dbReference type="GO" id="GO:0043709">
    <property type="term" value="P:cell adhesion involved in single-species biofilm formation"/>
    <property type="evidence" value="ECO:0007669"/>
    <property type="project" value="TreeGrafter"/>
</dbReference>
<dbReference type="InterPro" id="IPR000259">
    <property type="entry name" value="Adhesion_dom_fimbrial"/>
</dbReference>
<keyword evidence="4" id="KW-0281">Fimbrium</keyword>
<dbReference type="PANTHER" id="PTHR33420:SF3">
    <property type="entry name" value="FIMBRIAL SUBUNIT ELFA"/>
    <property type="match status" value="1"/>
</dbReference>
<evidence type="ECO:0000256" key="2">
    <source>
        <dbReference type="ARBA" id="ARBA00006671"/>
    </source>
</evidence>
<evidence type="ECO:0000256" key="4">
    <source>
        <dbReference type="ARBA" id="ARBA00023263"/>
    </source>
</evidence>
<keyword evidence="3 5" id="KW-0732">Signal</keyword>
<dbReference type="InterPro" id="IPR008966">
    <property type="entry name" value="Adhesion_dom_sf"/>
</dbReference>
<dbReference type="GO" id="GO:0009289">
    <property type="term" value="C:pilus"/>
    <property type="evidence" value="ECO:0007669"/>
    <property type="project" value="UniProtKB-SubCell"/>
</dbReference>
<dbReference type="InterPro" id="IPR054160">
    <property type="entry name" value="MrkD_recept-bd"/>
</dbReference>
<comment type="similarity">
    <text evidence="2">Belongs to the fimbrial protein family.</text>
</comment>
<protein>
    <submittedName>
        <fullName evidence="8">Fimbrial protein</fullName>
    </submittedName>
</protein>
<organism evidence="8 9">
    <name type="scientific">Pseudomonas morbosilactucae</name>
    <dbReference type="NCBI Taxonomy" id="2938197"/>
    <lineage>
        <taxon>Bacteria</taxon>
        <taxon>Pseudomonadati</taxon>
        <taxon>Pseudomonadota</taxon>
        <taxon>Gammaproteobacteria</taxon>
        <taxon>Pseudomonadales</taxon>
        <taxon>Pseudomonadaceae</taxon>
        <taxon>Pseudomonas</taxon>
    </lineage>
</organism>
<sequence length="315" mass="33744">MNIILLVLGLLLFSGVSRAATCESAREHKNYVNLSLSIARDLPVNSTFFKEEITKAPIRVVCSRLGNYNLSMALTGPLTDLGNHVYATGIPGVGMRVLWDNPKEAGPLGGIYMGPFKSVPLGRGLNEYFSPHRFTFELIKTGPMSSGHSKDLAVDIWYSDALVHKISFSNTQLTISNMGCKVAEPVQSVELDPIHQRALPSVGSSAGAKGFAIKLTCDKGVKIAYRVDGINSRDHILLNDAGAGMAQGVGLQLLRGDAASTTLQLLGARTDVITVPTTEDGQAVSIPLAARYYRTSPDLKAGLIATRATVTLIYE</sequence>
<feature type="chain" id="PRO_5040982998" evidence="5">
    <location>
        <begin position="20"/>
        <end position="315"/>
    </location>
</feature>
<gene>
    <name evidence="8" type="ORF">M1B34_21200</name>
</gene>
<accession>A0A9X1YYX0</accession>
<dbReference type="PANTHER" id="PTHR33420">
    <property type="entry name" value="FIMBRIAL SUBUNIT ELFA-RELATED"/>
    <property type="match status" value="1"/>
</dbReference>
<feature type="signal peptide" evidence="5">
    <location>
        <begin position="1"/>
        <end position="19"/>
    </location>
</feature>